<evidence type="ECO:0000313" key="1">
    <source>
        <dbReference type="EMBL" id="PIA46117.1"/>
    </source>
</evidence>
<sequence length="68" mass="7813">MTDESVASTSVKIILTTFCRVSPDEDFCLCNSFVVERTCSENFTGEETVIFFSFFEKFLPNFELIVHN</sequence>
<dbReference type="Proteomes" id="UP000230069">
    <property type="component" value="Unassembled WGS sequence"/>
</dbReference>
<keyword evidence="2" id="KW-1185">Reference proteome</keyword>
<protein>
    <submittedName>
        <fullName evidence="1">Uncharacterized protein</fullName>
    </submittedName>
</protein>
<reference evidence="1 2" key="1">
    <citation type="submission" date="2017-09" db="EMBL/GenBank/DDBJ databases">
        <title>WGS assembly of Aquilegia coerulea Goldsmith.</title>
        <authorList>
            <person name="Hodges S."/>
            <person name="Kramer E."/>
            <person name="Nordborg M."/>
            <person name="Tomkins J."/>
            <person name="Borevitz J."/>
            <person name="Derieg N."/>
            <person name="Yan J."/>
            <person name="Mihaltcheva S."/>
            <person name="Hayes R.D."/>
            <person name="Rokhsar D."/>
        </authorList>
    </citation>
    <scope>NUCLEOTIDE SEQUENCE [LARGE SCALE GENOMIC DNA]</scope>
    <source>
        <strain evidence="2">cv. Goldsmith</strain>
    </source>
</reference>
<evidence type="ECO:0000313" key="2">
    <source>
        <dbReference type="Proteomes" id="UP000230069"/>
    </source>
</evidence>
<name>A0A2G5DS96_AQUCA</name>
<organism evidence="1 2">
    <name type="scientific">Aquilegia coerulea</name>
    <name type="common">Rocky mountain columbine</name>
    <dbReference type="NCBI Taxonomy" id="218851"/>
    <lineage>
        <taxon>Eukaryota</taxon>
        <taxon>Viridiplantae</taxon>
        <taxon>Streptophyta</taxon>
        <taxon>Embryophyta</taxon>
        <taxon>Tracheophyta</taxon>
        <taxon>Spermatophyta</taxon>
        <taxon>Magnoliopsida</taxon>
        <taxon>Ranunculales</taxon>
        <taxon>Ranunculaceae</taxon>
        <taxon>Thalictroideae</taxon>
        <taxon>Aquilegia</taxon>
    </lineage>
</organism>
<accession>A0A2G5DS96</accession>
<proteinExistence type="predicted"/>
<dbReference type="AlphaFoldDB" id="A0A2G5DS96"/>
<dbReference type="EMBL" id="KZ305033">
    <property type="protein sequence ID" value="PIA46117.1"/>
    <property type="molecule type" value="Genomic_DNA"/>
</dbReference>
<gene>
    <name evidence="1" type="ORF">AQUCO_01600411v1</name>
</gene>
<dbReference type="InParanoid" id="A0A2G5DS96"/>